<feature type="domain" description="DUF7734" evidence="1">
    <location>
        <begin position="78"/>
        <end position="164"/>
    </location>
</feature>
<dbReference type="EMBL" id="JAUHHV010000001">
    <property type="protein sequence ID" value="KAK1439380.1"/>
    <property type="molecule type" value="Genomic_DNA"/>
</dbReference>
<keyword evidence="3" id="KW-1185">Reference proteome</keyword>
<evidence type="ECO:0000313" key="3">
    <source>
        <dbReference type="Proteomes" id="UP001229421"/>
    </source>
</evidence>
<proteinExistence type="predicted"/>
<dbReference type="InterPro" id="IPR056636">
    <property type="entry name" value="DUF7734"/>
</dbReference>
<dbReference type="Proteomes" id="UP001229421">
    <property type="component" value="Unassembled WGS sequence"/>
</dbReference>
<name>A0AAD8P578_TARER</name>
<dbReference type="GO" id="GO:0009507">
    <property type="term" value="C:chloroplast"/>
    <property type="evidence" value="ECO:0007669"/>
    <property type="project" value="TreeGrafter"/>
</dbReference>
<comment type="caution">
    <text evidence="2">The sequence shown here is derived from an EMBL/GenBank/DDBJ whole genome shotgun (WGS) entry which is preliminary data.</text>
</comment>
<dbReference type="PANTHER" id="PTHR36729">
    <property type="entry name" value="EXPRESSED PROTEIN"/>
    <property type="match status" value="1"/>
</dbReference>
<organism evidence="2 3">
    <name type="scientific">Tagetes erecta</name>
    <name type="common">African marigold</name>
    <dbReference type="NCBI Taxonomy" id="13708"/>
    <lineage>
        <taxon>Eukaryota</taxon>
        <taxon>Viridiplantae</taxon>
        <taxon>Streptophyta</taxon>
        <taxon>Embryophyta</taxon>
        <taxon>Tracheophyta</taxon>
        <taxon>Spermatophyta</taxon>
        <taxon>Magnoliopsida</taxon>
        <taxon>eudicotyledons</taxon>
        <taxon>Gunneridae</taxon>
        <taxon>Pentapetalae</taxon>
        <taxon>asterids</taxon>
        <taxon>campanulids</taxon>
        <taxon>Asterales</taxon>
        <taxon>Asteraceae</taxon>
        <taxon>Asteroideae</taxon>
        <taxon>Heliantheae alliance</taxon>
        <taxon>Tageteae</taxon>
        <taxon>Tagetes</taxon>
    </lineage>
</organism>
<evidence type="ECO:0000313" key="2">
    <source>
        <dbReference type="EMBL" id="KAK1439380.1"/>
    </source>
</evidence>
<reference evidence="2" key="1">
    <citation type="journal article" date="2023" name="bioRxiv">
        <title>Improved chromosome-level genome assembly for marigold (Tagetes erecta).</title>
        <authorList>
            <person name="Jiang F."/>
            <person name="Yuan L."/>
            <person name="Wang S."/>
            <person name="Wang H."/>
            <person name="Xu D."/>
            <person name="Wang A."/>
            <person name="Fan W."/>
        </authorList>
    </citation>
    <scope>NUCLEOTIDE SEQUENCE</scope>
    <source>
        <strain evidence="2">WSJ</strain>
        <tissue evidence="2">Leaf</tissue>
    </source>
</reference>
<accession>A0AAD8P578</accession>
<sequence>MYATLSSPFFPTISQNVTKASFFTFRVTTTFNSSNLLKPAGQSSRILSNTRCSAARRQVRSYDDENNGEEHGHNEEIAVLEFYTQLVKEEALLVNALVDDQQVQLLIFKGFSSSLSSGTCFDPTKSILPARAVIQSIDRVKGPFDPSNIDYIEKNLQIEAFKTLVQKINHVRSNLQS</sequence>
<protein>
    <recommendedName>
        <fullName evidence="1">DUF7734 domain-containing protein</fullName>
    </recommendedName>
</protein>
<gene>
    <name evidence="2" type="ORF">QVD17_05197</name>
</gene>
<dbReference type="Pfam" id="PF24869">
    <property type="entry name" value="DUF7734"/>
    <property type="match status" value="1"/>
</dbReference>
<dbReference type="AlphaFoldDB" id="A0AAD8P578"/>
<dbReference type="PANTHER" id="PTHR36729:SF2">
    <property type="entry name" value="EXPRESSED PROTEIN"/>
    <property type="match status" value="1"/>
</dbReference>
<evidence type="ECO:0000259" key="1">
    <source>
        <dbReference type="Pfam" id="PF24869"/>
    </source>
</evidence>